<dbReference type="AlphaFoldDB" id="A0A170W739"/>
<name>A0A170W739_TRIIF</name>
<proteinExistence type="predicted"/>
<protein>
    <submittedName>
        <fullName evidence="2">Mediator of rna polymerase ii transcription subunit 13 isoform x1</fullName>
    </submittedName>
</protein>
<feature type="region of interest" description="Disordered" evidence="1">
    <location>
        <begin position="32"/>
        <end position="55"/>
    </location>
</feature>
<sequence>MAPQTQGKWVTNLFTSEGLQVSYNDIDQMFEQNEDNSGDEALQVTPPSSNKPSEECGITTVMRQGCPPSGILRPEELVKMFPTPPSLEHNPVASPIAGLLGDTIVDQTLPPLPTAALLGSP</sequence>
<reference evidence="2" key="1">
    <citation type="submission" date="2016-04" db="EMBL/GenBank/DDBJ databases">
        <authorList>
            <person name="Calderon-Fernandez G.M.Sr."/>
        </authorList>
    </citation>
    <scope>NUCLEOTIDE SEQUENCE</scope>
    <source>
        <strain evidence="2">Int1</strain>
        <tissue evidence="2">Integument</tissue>
    </source>
</reference>
<feature type="non-terminal residue" evidence="2">
    <location>
        <position position="121"/>
    </location>
</feature>
<evidence type="ECO:0000256" key="1">
    <source>
        <dbReference type="SAM" id="MobiDB-lite"/>
    </source>
</evidence>
<organism evidence="2">
    <name type="scientific">Triatoma infestans</name>
    <name type="common">Assassin bug</name>
    <dbReference type="NCBI Taxonomy" id="30076"/>
    <lineage>
        <taxon>Eukaryota</taxon>
        <taxon>Metazoa</taxon>
        <taxon>Ecdysozoa</taxon>
        <taxon>Arthropoda</taxon>
        <taxon>Hexapoda</taxon>
        <taxon>Insecta</taxon>
        <taxon>Pterygota</taxon>
        <taxon>Neoptera</taxon>
        <taxon>Paraneoptera</taxon>
        <taxon>Hemiptera</taxon>
        <taxon>Heteroptera</taxon>
        <taxon>Panheteroptera</taxon>
        <taxon>Cimicomorpha</taxon>
        <taxon>Reduviidae</taxon>
        <taxon>Triatominae</taxon>
        <taxon>Triatoma</taxon>
    </lineage>
</organism>
<evidence type="ECO:0000313" key="2">
    <source>
        <dbReference type="EMBL" id="JAR97251.1"/>
    </source>
</evidence>
<reference evidence="2" key="2">
    <citation type="journal article" date="2017" name="J. Med. Entomol.">
        <title>Transcriptome Analysis of the Triatoma infestans (Hemiptera: Reduviidae) Integument.</title>
        <authorList>
            <person name="Calderon-Fernandez G.M."/>
            <person name="Moriconi D.E."/>
            <person name="Dulbecco A.B."/>
            <person name="Juarez M.P."/>
        </authorList>
    </citation>
    <scope>NUCLEOTIDE SEQUENCE</scope>
    <source>
        <strain evidence="2">Int1</strain>
        <tissue evidence="2">Integument</tissue>
    </source>
</reference>
<dbReference type="EMBL" id="GEMB01006074">
    <property type="protein sequence ID" value="JAR97251.1"/>
    <property type="molecule type" value="Transcribed_RNA"/>
</dbReference>
<accession>A0A170W739</accession>